<protein>
    <submittedName>
        <fullName evidence="2">Uncharacterized protein</fullName>
    </submittedName>
</protein>
<organism evidence="2">
    <name type="scientific">bioreactor metagenome</name>
    <dbReference type="NCBI Taxonomy" id="1076179"/>
    <lineage>
        <taxon>unclassified sequences</taxon>
        <taxon>metagenomes</taxon>
        <taxon>ecological metagenomes</taxon>
    </lineage>
</organism>
<comment type="caution">
    <text evidence="2">The sequence shown here is derived from an EMBL/GenBank/DDBJ whole genome shotgun (WGS) entry which is preliminary data.</text>
</comment>
<feature type="compositionally biased region" description="Basic and acidic residues" evidence="1">
    <location>
        <begin position="74"/>
        <end position="84"/>
    </location>
</feature>
<dbReference type="EMBL" id="VSSQ01056496">
    <property type="protein sequence ID" value="MPN10352.1"/>
    <property type="molecule type" value="Genomic_DNA"/>
</dbReference>
<evidence type="ECO:0000256" key="1">
    <source>
        <dbReference type="SAM" id="MobiDB-lite"/>
    </source>
</evidence>
<name>A0A645F9W3_9ZZZZ</name>
<accession>A0A645F9W3</accession>
<gene>
    <name evidence="2" type="ORF">SDC9_157647</name>
</gene>
<proteinExistence type="predicted"/>
<feature type="region of interest" description="Disordered" evidence="1">
    <location>
        <begin position="52"/>
        <end position="84"/>
    </location>
</feature>
<reference evidence="2" key="1">
    <citation type="submission" date="2019-08" db="EMBL/GenBank/DDBJ databases">
        <authorList>
            <person name="Kucharzyk K."/>
            <person name="Murdoch R.W."/>
            <person name="Higgins S."/>
            <person name="Loffler F."/>
        </authorList>
    </citation>
    <scope>NUCLEOTIDE SEQUENCE</scope>
</reference>
<evidence type="ECO:0000313" key="2">
    <source>
        <dbReference type="EMBL" id="MPN10352.1"/>
    </source>
</evidence>
<sequence>MGQKEENQHRDHAGKSSQDHIFLAHKGHGALADQTRDAFNGLVVVFLFLDPDGQVNGKNEREDDGQDTDGVDQAQRHVHGEPSL</sequence>
<dbReference type="AlphaFoldDB" id="A0A645F9W3"/>
<feature type="region of interest" description="Disordered" evidence="1">
    <location>
        <begin position="1"/>
        <end position="20"/>
    </location>
</feature>
<feature type="compositionally biased region" description="Basic and acidic residues" evidence="1">
    <location>
        <begin position="1"/>
        <end position="18"/>
    </location>
</feature>